<dbReference type="GO" id="GO:0047580">
    <property type="term" value="F:4-hydroxyproline epimerase activity"/>
    <property type="evidence" value="ECO:0007669"/>
    <property type="project" value="TreeGrafter"/>
</dbReference>
<accession>A0A4U1BTR2</accession>
<dbReference type="Gene3D" id="3.10.310.10">
    <property type="entry name" value="Diaminopimelate Epimerase, Chain A, domain 1"/>
    <property type="match status" value="2"/>
</dbReference>
<dbReference type="GO" id="GO:0050346">
    <property type="term" value="F:trans-L-3-hydroxyproline dehydratase activity"/>
    <property type="evidence" value="ECO:0007669"/>
    <property type="project" value="UniProtKB-EC"/>
</dbReference>
<dbReference type="SUPFAM" id="SSF54506">
    <property type="entry name" value="Diaminopimelate epimerase-like"/>
    <property type="match status" value="1"/>
</dbReference>
<dbReference type="OrthoDB" id="181267at2"/>
<comment type="caution">
    <text evidence="4">The sequence shown here is derived from an EMBL/GenBank/DDBJ whole genome shotgun (WGS) entry which is preliminary data.</text>
</comment>
<comment type="similarity">
    <text evidence="2">Belongs to the proline racemase family.</text>
</comment>
<name>A0A4U1BTR2_9GAMM</name>
<comment type="catalytic activity">
    <reaction evidence="1">
        <text>trans-3-hydroxy-L-proline = 1-pyrroline-2-carboxylate + H2O</text>
        <dbReference type="Rhea" id="RHEA:10320"/>
        <dbReference type="ChEBI" id="CHEBI:15377"/>
        <dbReference type="ChEBI" id="CHEBI:39785"/>
        <dbReference type="ChEBI" id="CHEBI:57938"/>
        <dbReference type="EC" id="4.2.1.77"/>
    </reaction>
</comment>
<dbReference type="Pfam" id="PF05544">
    <property type="entry name" value="Pro_racemase"/>
    <property type="match status" value="1"/>
</dbReference>
<gene>
    <name evidence="4" type="ORF">FCL42_03410</name>
</gene>
<dbReference type="PANTHER" id="PTHR33442:SF1">
    <property type="entry name" value="TRANS-3-HYDROXY-L-PROLINE DEHYDRATASE"/>
    <property type="match status" value="1"/>
</dbReference>
<dbReference type="PANTHER" id="PTHR33442">
    <property type="entry name" value="TRANS-3-HYDROXY-L-PROLINE DEHYDRATASE"/>
    <property type="match status" value="1"/>
</dbReference>
<proteinExistence type="inferred from homology"/>
<organism evidence="4 5">
    <name type="scientific">Ferrimonas aestuarii</name>
    <dbReference type="NCBI Taxonomy" id="2569539"/>
    <lineage>
        <taxon>Bacteria</taxon>
        <taxon>Pseudomonadati</taxon>
        <taxon>Pseudomonadota</taxon>
        <taxon>Gammaproteobacteria</taxon>
        <taxon>Alteromonadales</taxon>
        <taxon>Ferrimonadaceae</taxon>
        <taxon>Ferrimonas</taxon>
    </lineage>
</organism>
<evidence type="ECO:0000313" key="4">
    <source>
        <dbReference type="EMBL" id="TKB57338.1"/>
    </source>
</evidence>
<dbReference type="Proteomes" id="UP000305675">
    <property type="component" value="Unassembled WGS sequence"/>
</dbReference>
<dbReference type="FunFam" id="3.10.310.10:FF:000003">
    <property type="entry name" value="Proline racemase"/>
    <property type="match status" value="1"/>
</dbReference>
<dbReference type="InterPro" id="IPR008794">
    <property type="entry name" value="Pro_racemase_fam"/>
</dbReference>
<reference evidence="4 5" key="1">
    <citation type="submission" date="2019-04" db="EMBL/GenBank/DDBJ databases">
        <authorList>
            <person name="Hwang J.C."/>
        </authorList>
    </citation>
    <scope>NUCLEOTIDE SEQUENCE [LARGE SCALE GENOMIC DNA]</scope>
    <source>
        <strain evidence="4 5">IMCC35002</strain>
    </source>
</reference>
<evidence type="ECO:0000256" key="2">
    <source>
        <dbReference type="ARBA" id="ARBA00007529"/>
    </source>
</evidence>
<evidence type="ECO:0000256" key="3">
    <source>
        <dbReference type="ARBA" id="ARBA00013105"/>
    </source>
</evidence>
<dbReference type="EC" id="4.2.1.77" evidence="3"/>
<dbReference type="PIRSF" id="PIRSF029792">
    <property type="entry name" value="Pro_racemase"/>
    <property type="match status" value="1"/>
</dbReference>
<dbReference type="RefSeq" id="WP_136861984.1">
    <property type="nucleotide sequence ID" value="NZ_SWCJ01000002.1"/>
</dbReference>
<evidence type="ECO:0000256" key="1">
    <source>
        <dbReference type="ARBA" id="ARBA00001148"/>
    </source>
</evidence>
<dbReference type="EMBL" id="SWCJ01000002">
    <property type="protein sequence ID" value="TKB57338.1"/>
    <property type="molecule type" value="Genomic_DNA"/>
</dbReference>
<evidence type="ECO:0000313" key="5">
    <source>
        <dbReference type="Proteomes" id="UP000305675"/>
    </source>
</evidence>
<keyword evidence="5" id="KW-1185">Reference proteome</keyword>
<dbReference type="SFLD" id="SFLDS00028">
    <property type="entry name" value="Proline_Racemase"/>
    <property type="match status" value="1"/>
</dbReference>
<sequence length="343" mass="37443">MQLRLSPQLEAQAIETVDAHTEGEPLRIITGGYPSVPGKTILEKRQYLTEHLDHYRKLLMHEPRGHADMYGCLITEPTTKDAEFGVLFMHNEGYSSMCGHGILAVVQVAAKCGAIAVSKTPRQIGIDSPAGLIRASVWRQDDGQVQASFINVASWAESIDCSVQVPGFGEVQYDLGFGGAYYAYVDADKLGIKCTPDNAAQLIDVGRRIKHAVMASHSITHPLEQDLSFLYGTIFTSNHTDNPEHHSRHVCIFADGEVDRSPTGTGVAGRIALLHAGGEVGLNQPITIESIVGGRMIVEALEQVDFYGKASVLPKVSGRSWITGQHRFVLEQDDAFSEGFIFR</sequence>
<dbReference type="AlphaFoldDB" id="A0A4U1BTR2"/>
<protein>
    <recommendedName>
        <fullName evidence="3">trans-L-3-hydroxyproline dehydratase</fullName>
        <ecNumber evidence="3">4.2.1.77</ecNumber>
    </recommendedName>
</protein>